<dbReference type="EMBL" id="JBDPZN010000001">
    <property type="protein sequence ID" value="MEO3680673.1"/>
    <property type="molecule type" value="Genomic_DNA"/>
</dbReference>
<protein>
    <recommendedName>
        <fullName evidence="3">Sel1 repeat family protein</fullName>
    </recommendedName>
</protein>
<organism evidence="1 2">
    <name type="scientific">Shewanella vesiculosa</name>
    <dbReference type="NCBI Taxonomy" id="518738"/>
    <lineage>
        <taxon>Bacteria</taxon>
        <taxon>Pseudomonadati</taxon>
        <taxon>Pseudomonadota</taxon>
        <taxon>Gammaproteobacteria</taxon>
        <taxon>Alteromonadales</taxon>
        <taxon>Shewanellaceae</taxon>
        <taxon>Shewanella</taxon>
    </lineage>
</organism>
<evidence type="ECO:0008006" key="3">
    <source>
        <dbReference type="Google" id="ProtNLM"/>
    </source>
</evidence>
<evidence type="ECO:0000313" key="2">
    <source>
        <dbReference type="Proteomes" id="UP001477278"/>
    </source>
</evidence>
<accession>A0ABV0FIL0</accession>
<evidence type="ECO:0000313" key="1">
    <source>
        <dbReference type="EMBL" id="MEO3680673.1"/>
    </source>
</evidence>
<keyword evidence="2" id="KW-1185">Reference proteome</keyword>
<dbReference type="Proteomes" id="UP001477278">
    <property type="component" value="Unassembled WGS sequence"/>
</dbReference>
<sequence length="124" mass="14051">MSGAVFTEDKSKYTPEQLFVIGTELFKEDRKEFDPNLGLEFLLESAKFKYEFAPFGLCVSLSTEKPILDLQEAYAWCYVAQKIGNKYSNMASQRSDEILGKTLLDSGVVAVEKAKKLSISRYQE</sequence>
<comment type="caution">
    <text evidence="1">The sequence shown here is derived from an EMBL/GenBank/DDBJ whole genome shotgun (WGS) entry which is preliminary data.</text>
</comment>
<gene>
    <name evidence="1" type="ORF">ABHN84_00025</name>
</gene>
<name>A0ABV0FIL0_9GAMM</name>
<dbReference type="RefSeq" id="WP_347689330.1">
    <property type="nucleotide sequence ID" value="NZ_JBDPZN010000001.1"/>
</dbReference>
<proteinExistence type="predicted"/>
<reference evidence="1 2" key="1">
    <citation type="submission" date="2024-05" db="EMBL/GenBank/DDBJ databases">
        <title>Genome sequencing of Marine Estuary Bacteria, Shewanella vesiculosa and S. baltica, and Pseudomonas syringae.</title>
        <authorList>
            <person name="Gurung A."/>
            <person name="Maclea K.S."/>
        </authorList>
    </citation>
    <scope>NUCLEOTIDE SEQUENCE [LARGE SCALE GENOMIC DNA]</scope>
    <source>
        <strain evidence="1 2">1A</strain>
    </source>
</reference>